<dbReference type="Gene3D" id="3.30.590.20">
    <property type="match status" value="1"/>
</dbReference>
<gene>
    <name evidence="1" type="ORF">ABC977_15090</name>
</gene>
<protein>
    <submittedName>
        <fullName evidence="1">Glutamate--cysteine ligase</fullName>
    </submittedName>
</protein>
<evidence type="ECO:0000313" key="1">
    <source>
        <dbReference type="EMBL" id="MEY6433729.1"/>
    </source>
</evidence>
<keyword evidence="1" id="KW-0436">Ligase</keyword>
<dbReference type="Pfam" id="PF04107">
    <property type="entry name" value="GCS2"/>
    <property type="match status" value="1"/>
</dbReference>
<organism evidence="1 2">
    <name type="scientific">Thioalkalicoccus limnaeus</name>
    <dbReference type="NCBI Taxonomy" id="120681"/>
    <lineage>
        <taxon>Bacteria</taxon>
        <taxon>Pseudomonadati</taxon>
        <taxon>Pseudomonadota</taxon>
        <taxon>Gammaproteobacteria</taxon>
        <taxon>Chromatiales</taxon>
        <taxon>Chromatiaceae</taxon>
        <taxon>Thioalkalicoccus</taxon>
    </lineage>
</organism>
<evidence type="ECO:0000313" key="2">
    <source>
        <dbReference type="Proteomes" id="UP001564408"/>
    </source>
</evidence>
<sequence>MGQTIGASEFSAADFAEFSRRLAAETALLRRWFDEQRFCTGPRTGGFELEAWLVDRQMAPAPLIDELLVRVDDPLVVPELARFNLELNGTPQPLTGRALSHLHAELVRTLAHCEAAAVPLGARILRIGILPTIRPEHLVLAQMTPRDRYRALNEQILRLRGGTPIQLEIRGQQSIAIEQPDVMLEAAATSFQIHIRMQSGESALMFNLGKILAAPMVALGANAAYLFGRELWAETRVPLFEQAVAVGGPRLRQRVGFGIRYAKRSVLEVFESNLSRYEVLLPHLHDTPPEALAHLRLHNGTIWRWNRPLIGFDGPDWERPHLRLEHRVVASGPSAADDVANAAFLFGCLHALAAEHSPLPALIPFVQARANFYRAARFGLSAAVRWTDGTRIPLWRLILEDLLPRADAGLAALGIDADERDRWLGIVRERARTQRTGSAWARAWVARHGNQMEALTAAYLAQQTTGRPVHEWPLD</sequence>
<dbReference type="Proteomes" id="UP001564408">
    <property type="component" value="Unassembled WGS sequence"/>
</dbReference>
<dbReference type="InterPro" id="IPR016602">
    <property type="entry name" value="UCP012666"/>
</dbReference>
<dbReference type="InterPro" id="IPR050141">
    <property type="entry name" value="GCL_type2/YbdK_subfam"/>
</dbReference>
<dbReference type="PIRSF" id="PIRSF012666">
    <property type="entry name" value="UCP012666"/>
    <property type="match status" value="1"/>
</dbReference>
<dbReference type="InterPro" id="IPR006336">
    <property type="entry name" value="GCS2"/>
</dbReference>
<comment type="caution">
    <text evidence="1">The sequence shown here is derived from an EMBL/GenBank/DDBJ whole genome shotgun (WGS) entry which is preliminary data.</text>
</comment>
<keyword evidence="2" id="KW-1185">Reference proteome</keyword>
<dbReference type="PANTHER" id="PTHR36510:SF3">
    <property type="entry name" value="CONSERVED PROTEIN"/>
    <property type="match status" value="1"/>
</dbReference>
<reference evidence="1 2" key="1">
    <citation type="submission" date="2024-05" db="EMBL/GenBank/DDBJ databases">
        <title>Genome Sequence and Characterization of the New Strain Purple Sulfur Bacterium of Genus Thioalkalicoccus.</title>
        <authorList>
            <person name="Bryantseva I.A."/>
            <person name="Kyndt J.A."/>
            <person name="Imhoff J.F."/>
        </authorList>
    </citation>
    <scope>NUCLEOTIDE SEQUENCE [LARGE SCALE GENOMIC DNA]</scope>
    <source>
        <strain evidence="1 2">Um2</strain>
    </source>
</reference>
<dbReference type="RefSeq" id="WP_369668116.1">
    <property type="nucleotide sequence ID" value="NZ_JBDKXB010000027.1"/>
</dbReference>
<dbReference type="SUPFAM" id="SSF55931">
    <property type="entry name" value="Glutamine synthetase/guanido kinase"/>
    <property type="match status" value="1"/>
</dbReference>
<dbReference type="GO" id="GO:0016874">
    <property type="term" value="F:ligase activity"/>
    <property type="evidence" value="ECO:0007669"/>
    <property type="project" value="UniProtKB-KW"/>
</dbReference>
<dbReference type="PANTHER" id="PTHR36510">
    <property type="entry name" value="GLUTAMATE--CYSTEINE LIGASE 2-RELATED"/>
    <property type="match status" value="1"/>
</dbReference>
<dbReference type="InterPro" id="IPR014746">
    <property type="entry name" value="Gln_synth/guanido_kin_cat_dom"/>
</dbReference>
<accession>A0ABV4BIC2</accession>
<name>A0ABV4BIC2_9GAMM</name>
<proteinExistence type="predicted"/>
<dbReference type="EMBL" id="JBDKXB010000027">
    <property type="protein sequence ID" value="MEY6433729.1"/>
    <property type="molecule type" value="Genomic_DNA"/>
</dbReference>